<evidence type="ECO:0000313" key="6">
    <source>
        <dbReference type="Proteomes" id="UP001497392"/>
    </source>
</evidence>
<feature type="domain" description="MIF4G" evidence="4">
    <location>
        <begin position="440"/>
        <end position="634"/>
    </location>
</feature>
<feature type="compositionally biased region" description="Basic and acidic residues" evidence="3">
    <location>
        <begin position="890"/>
        <end position="904"/>
    </location>
</feature>
<name>A0ABP1FTJ7_9CHLO</name>
<dbReference type="InterPro" id="IPR039762">
    <property type="entry name" value="Nmd2/UPF2"/>
</dbReference>
<feature type="region of interest" description="Disordered" evidence="3">
    <location>
        <begin position="877"/>
        <end position="923"/>
    </location>
</feature>
<feature type="region of interest" description="Disordered" evidence="3">
    <location>
        <begin position="391"/>
        <end position="437"/>
    </location>
</feature>
<gene>
    <name evidence="5" type="primary">g5701</name>
    <name evidence="5" type="ORF">VP750_LOCUS4883</name>
</gene>
<feature type="compositionally biased region" description="Low complexity" evidence="3">
    <location>
        <begin position="1069"/>
        <end position="1079"/>
    </location>
</feature>
<keyword evidence="2" id="KW-0963">Cytoplasm</keyword>
<proteinExistence type="predicted"/>
<dbReference type="InterPro" id="IPR016024">
    <property type="entry name" value="ARM-type_fold"/>
</dbReference>
<feature type="region of interest" description="Disordered" evidence="3">
    <location>
        <begin position="1069"/>
        <end position="1115"/>
    </location>
</feature>
<accession>A0ABP1FTJ7</accession>
<dbReference type="PANTHER" id="PTHR12839">
    <property type="entry name" value="NONSENSE-MEDIATED MRNA DECAY PROTEIN 2 UP-FRAMESHIFT SUPPRESSOR 2"/>
    <property type="match status" value="1"/>
</dbReference>
<protein>
    <submittedName>
        <fullName evidence="5">G5701 protein</fullName>
    </submittedName>
</protein>
<dbReference type="EMBL" id="CAXHTA020000008">
    <property type="protein sequence ID" value="CAL5223224.1"/>
    <property type="molecule type" value="Genomic_DNA"/>
</dbReference>
<feature type="compositionally biased region" description="Basic and acidic residues" evidence="3">
    <location>
        <begin position="407"/>
        <end position="417"/>
    </location>
</feature>
<feature type="region of interest" description="Disordered" evidence="3">
    <location>
        <begin position="962"/>
        <end position="986"/>
    </location>
</feature>
<dbReference type="Pfam" id="PF04050">
    <property type="entry name" value="Upf2"/>
    <property type="match status" value="1"/>
</dbReference>
<feature type="compositionally biased region" description="Low complexity" evidence="3">
    <location>
        <begin position="203"/>
        <end position="212"/>
    </location>
</feature>
<dbReference type="InterPro" id="IPR007193">
    <property type="entry name" value="Upf2/Nmd2_C"/>
</dbReference>
<evidence type="ECO:0000256" key="2">
    <source>
        <dbReference type="ARBA" id="ARBA00022490"/>
    </source>
</evidence>
<feature type="region of interest" description="Disordered" evidence="3">
    <location>
        <begin position="203"/>
        <end position="231"/>
    </location>
</feature>
<dbReference type="SUPFAM" id="SSF48371">
    <property type="entry name" value="ARM repeat"/>
    <property type="match status" value="3"/>
</dbReference>
<sequence length="1115" mass="121053">MQHSLQLVQADLERLSLQRKLLNENATPGQQTASDIKKLDASVKKNTTLIKRLRNITEDSAASLLEDIARTNQSKYVSEAVTSIVEANVKGKDANAAAKVCSALHQRYPEFAEELTSKLLGIFSPAAALDEEKANLARRRSSLRLLCELYRVGLHHECLAILEIIRTLAAADHVRDPQGSQAALSMTSTFAKEHRVDFLGLSLLPPSQQPGSAEQKGEGAASEEGTAPGEDAELASSMAAYQAEAKALGRPHKDMQGLFRTSVSQAFDRACEALVQEHAALLATEQDNARVLNHRGELPEDMATAYEKQRKGYESLQRLVASLADSLNRPLPHLPEATTRLAPEGGVSLVSKQHGEAVSSGPFEDEETKALYESLPDIRALVPALLLGPASEPQEAADGEPGQAQDGEPRPDRREADSASAAQADEEEAHNQDAASTVGKAEVDAVLACLRDLSGREMCDEVSVNFAFVSSKAARKRMGRALYGAPVQEPHLLPFYARVAASLAQVFPDIAAYLLRSLEEEFAELKAHKDPTQRSLEARLRNARYIAELTKFRLAPVGTFFSLLKGLLDDFSGHNVDAAAALVETAGRFLFCLPETQTRISNMLDVMMRLKNSRNLDARQSMLLDNAYFAVRPPERLGARRKKRPPEQEYVRHLVRECLAKDQVKTVLRKLRRLPWTEYEPYLVHTMLGATKGRYDDLPYVAALCGGLSQYHPSLGVALADALLEEVRVGLETAEAGAYQRQVGYMRLLGELYAFKIVDSRTIFDTLYTLLSFGHETPESAAHIDPPSSYFRVRLVCTLLDTCGSFFCKGKAGRRLDRFLAYFQRYLLAKPPLPLDVDFDVQDVLGNLRPQLARYASFEEALQAVAAIEAAEAAAEAAGLPAEESDSDEGDTRRLNSDSEDARSKAGTNMDDAASASGVSTMTNDDDEAVQLLGQPGWEQEVDSDFERDFAQLVGAPVAGASQGQAAGAGGLPAGQPEQILGQDEGDGRTVDFKVMLRKGVKARSVQVPISAAMAVQLRSVAKHEEDERAEIKRLVLKANKDLDLAGSADLPKRIKQKAIPVPAAAIAEQPAHAAPRAAHGGHGGRAGPVAAQRGAPRGRRYSAATGRGRGPLQK</sequence>
<keyword evidence="6" id="KW-1185">Reference proteome</keyword>
<feature type="domain" description="MIF4G" evidence="4">
    <location>
        <begin position="649"/>
        <end position="851"/>
    </location>
</feature>
<evidence type="ECO:0000256" key="3">
    <source>
        <dbReference type="SAM" id="MobiDB-lite"/>
    </source>
</evidence>
<evidence type="ECO:0000259" key="4">
    <source>
        <dbReference type="SMART" id="SM00543"/>
    </source>
</evidence>
<organism evidence="5 6">
    <name type="scientific">Coccomyxa viridis</name>
    <dbReference type="NCBI Taxonomy" id="1274662"/>
    <lineage>
        <taxon>Eukaryota</taxon>
        <taxon>Viridiplantae</taxon>
        <taxon>Chlorophyta</taxon>
        <taxon>core chlorophytes</taxon>
        <taxon>Trebouxiophyceae</taxon>
        <taxon>Trebouxiophyceae incertae sedis</taxon>
        <taxon>Coccomyxaceae</taxon>
        <taxon>Coccomyxa</taxon>
    </lineage>
</organism>
<evidence type="ECO:0000256" key="1">
    <source>
        <dbReference type="ARBA" id="ARBA00004496"/>
    </source>
</evidence>
<dbReference type="Proteomes" id="UP001497392">
    <property type="component" value="Unassembled WGS sequence"/>
</dbReference>
<dbReference type="SMART" id="SM00543">
    <property type="entry name" value="MIF4G"/>
    <property type="match status" value="3"/>
</dbReference>
<dbReference type="PANTHER" id="PTHR12839:SF7">
    <property type="entry name" value="REGULATOR OF NONSENSE TRANSCRIPTS 2"/>
    <property type="match status" value="1"/>
</dbReference>
<dbReference type="Gene3D" id="1.25.40.180">
    <property type="match status" value="3"/>
</dbReference>
<feature type="domain" description="MIF4G" evidence="4">
    <location>
        <begin position="43"/>
        <end position="382"/>
    </location>
</feature>
<comment type="caution">
    <text evidence="5">The sequence shown here is derived from an EMBL/GenBank/DDBJ whole genome shotgun (WGS) entry which is preliminary data.</text>
</comment>
<reference evidence="5 6" key="1">
    <citation type="submission" date="2024-06" db="EMBL/GenBank/DDBJ databases">
        <authorList>
            <person name="Kraege A."/>
            <person name="Thomma B."/>
        </authorList>
    </citation>
    <scope>NUCLEOTIDE SEQUENCE [LARGE SCALE GENOMIC DNA]</scope>
</reference>
<dbReference type="Pfam" id="PF02854">
    <property type="entry name" value="MIF4G"/>
    <property type="match status" value="3"/>
</dbReference>
<evidence type="ECO:0000313" key="5">
    <source>
        <dbReference type="EMBL" id="CAL5223224.1"/>
    </source>
</evidence>
<dbReference type="InterPro" id="IPR003890">
    <property type="entry name" value="MIF4G-like_typ-3"/>
</dbReference>
<comment type="subcellular location">
    <subcellularLocation>
        <location evidence="1">Cytoplasm</location>
    </subcellularLocation>
</comment>